<dbReference type="RefSeq" id="WP_071160105.1">
    <property type="nucleotide sequence ID" value="NZ_MBRJ01000066.1"/>
</dbReference>
<keyword evidence="2" id="KW-1185">Reference proteome</keyword>
<organism evidence="1 2">
    <name type="scientific">Cytobacillus oceanisediminis</name>
    <dbReference type="NCBI Taxonomy" id="665099"/>
    <lineage>
        <taxon>Bacteria</taxon>
        <taxon>Bacillati</taxon>
        <taxon>Bacillota</taxon>
        <taxon>Bacilli</taxon>
        <taxon>Bacillales</taxon>
        <taxon>Bacillaceae</taxon>
        <taxon>Cytobacillus</taxon>
    </lineage>
</organism>
<evidence type="ECO:0000313" key="2">
    <source>
        <dbReference type="Proteomes" id="UP000180194"/>
    </source>
</evidence>
<reference evidence="1 2" key="1">
    <citation type="submission" date="2016-07" db="EMBL/GenBank/DDBJ databases">
        <title>Bacillus oceanisediminis whole genome.</title>
        <authorList>
            <person name="Pal Y."/>
            <person name="Verma A."/>
            <person name="Mual P."/>
            <person name="Srinivasan K."/>
        </authorList>
    </citation>
    <scope>NUCLEOTIDE SEQUENCE [LARGE SCALE GENOMIC DNA]</scope>
    <source>
        <strain evidence="1 2">Bhandara28</strain>
    </source>
</reference>
<dbReference type="EMBL" id="MBRJ01000066">
    <property type="protein sequence ID" value="OHX40553.1"/>
    <property type="molecule type" value="Genomic_DNA"/>
</dbReference>
<comment type="caution">
    <text evidence="1">The sequence shown here is derived from an EMBL/GenBank/DDBJ whole genome shotgun (WGS) entry which is preliminary data.</text>
</comment>
<name>A0ABX3CJK9_9BACI</name>
<protein>
    <submittedName>
        <fullName evidence="1">Uncharacterized protein</fullName>
    </submittedName>
</protein>
<accession>A0ABX3CJK9</accession>
<evidence type="ECO:0000313" key="1">
    <source>
        <dbReference type="EMBL" id="OHX40553.1"/>
    </source>
</evidence>
<proteinExistence type="predicted"/>
<sequence length="112" mass="13217">MNLEKVWTELESQGEPGIDSENTMDVFNTLIFSPGNTFGEIKEFIEKTDRKTLEMALGDIYFIPSMEAGEYEDHEIQERYHLYSNDFREICYIGEIISTIWSQSKPKKKRFF</sequence>
<gene>
    <name evidence="1" type="ORF">BBV17_29285</name>
</gene>
<dbReference type="Proteomes" id="UP000180194">
    <property type="component" value="Unassembled WGS sequence"/>
</dbReference>